<comment type="caution">
    <text evidence="2">The sequence shown here is derived from an EMBL/GenBank/DDBJ whole genome shotgun (WGS) entry which is preliminary data.</text>
</comment>
<sequence>MRFLAIGIIGAIVSATSVAAQGGPDPCSGKSEQDCIKDPDCQETYKNPQRADGSDFHTSNAPLKWEYGGCHKKFKMRFPGSTTGFPEMENPFKLEELLGKQQQGKQQGQK</sequence>
<dbReference type="RefSeq" id="XP_058338911.1">
    <property type="nucleotide sequence ID" value="XM_058490315.1"/>
</dbReference>
<keyword evidence="1" id="KW-0732">Signal</keyword>
<reference evidence="2 3" key="1">
    <citation type="submission" date="2023-03" db="EMBL/GenBank/DDBJ databases">
        <title>Genome sequence of Lichtheimia ornata CBS 291.66.</title>
        <authorList>
            <person name="Mohabir J.T."/>
            <person name="Shea T.P."/>
            <person name="Kurbessoian T."/>
            <person name="Berby B."/>
            <person name="Fontaine J."/>
            <person name="Livny J."/>
            <person name="Gnirke A."/>
            <person name="Stajich J.E."/>
            <person name="Cuomo C.A."/>
        </authorList>
    </citation>
    <scope>NUCLEOTIDE SEQUENCE [LARGE SCALE GENOMIC DNA]</scope>
    <source>
        <strain evidence="2">CBS 291.66</strain>
    </source>
</reference>
<dbReference type="Proteomes" id="UP001234581">
    <property type="component" value="Unassembled WGS sequence"/>
</dbReference>
<organism evidence="2 3">
    <name type="scientific">Lichtheimia ornata</name>
    <dbReference type="NCBI Taxonomy" id="688661"/>
    <lineage>
        <taxon>Eukaryota</taxon>
        <taxon>Fungi</taxon>
        <taxon>Fungi incertae sedis</taxon>
        <taxon>Mucoromycota</taxon>
        <taxon>Mucoromycotina</taxon>
        <taxon>Mucoromycetes</taxon>
        <taxon>Mucorales</taxon>
        <taxon>Lichtheimiaceae</taxon>
        <taxon>Lichtheimia</taxon>
    </lineage>
</organism>
<dbReference type="AlphaFoldDB" id="A0AAD7UV26"/>
<keyword evidence="3" id="KW-1185">Reference proteome</keyword>
<evidence type="ECO:0000256" key="1">
    <source>
        <dbReference type="SAM" id="SignalP"/>
    </source>
</evidence>
<feature type="chain" id="PRO_5042004306" evidence="1">
    <location>
        <begin position="21"/>
        <end position="110"/>
    </location>
</feature>
<accession>A0AAD7UV26</accession>
<evidence type="ECO:0000313" key="2">
    <source>
        <dbReference type="EMBL" id="KAJ8653997.1"/>
    </source>
</evidence>
<feature type="signal peptide" evidence="1">
    <location>
        <begin position="1"/>
        <end position="20"/>
    </location>
</feature>
<gene>
    <name evidence="2" type="ORF">O0I10_010333</name>
</gene>
<protein>
    <submittedName>
        <fullName evidence="2">Uncharacterized protein</fullName>
    </submittedName>
</protein>
<dbReference type="GeneID" id="83217737"/>
<proteinExistence type="predicted"/>
<dbReference type="EMBL" id="JARTCD010000068">
    <property type="protein sequence ID" value="KAJ8653997.1"/>
    <property type="molecule type" value="Genomic_DNA"/>
</dbReference>
<name>A0AAD7UV26_9FUNG</name>
<evidence type="ECO:0000313" key="3">
    <source>
        <dbReference type="Proteomes" id="UP001234581"/>
    </source>
</evidence>